<dbReference type="InterPro" id="IPR014729">
    <property type="entry name" value="Rossmann-like_a/b/a_fold"/>
</dbReference>
<dbReference type="Pfam" id="PF02540">
    <property type="entry name" value="NAD_synthase"/>
    <property type="match status" value="1"/>
</dbReference>
<evidence type="ECO:0000256" key="6">
    <source>
        <dbReference type="ARBA" id="ARBA00023027"/>
    </source>
</evidence>
<keyword evidence="6 7" id="KW-0520">NAD</keyword>
<evidence type="ECO:0000313" key="12">
    <source>
        <dbReference type="Proteomes" id="UP000009145"/>
    </source>
</evidence>
<sequence length="546" mass="59595">MTALRIVMAQVNPLVGDVAGNCSLIIETAHRARDHYQADLVVFPELILTGYPPEDLLLRPGLQKRVDKALHRIKQQVTGITVVVGHPVGDVGKACYNAATVIAEGKQSCQYLKQKLPNYGVFDEVRYFHAGHLPVTFLVKGICVGLTICEDIWFTEPAAQSQDAGAQILLNLNASPYQQDKSVLREQAVRKRAVENSLPILYVNQVGGQDELIFDGASFAVDANGVVQVQASAFQTELVPVTISIEANAELAITGQIAKALPSLAKVYRGLVMGLKDYVNKNRFPGVVLGLSGGIDSALTLALAVDALGAERVQAVMMPSRYTSKISLDDAEEMAKTLNVNYSVLPIEPVFNQFLDSLKQSFAGRKVDTTEENIQARCRGILLMAISNKTGAMVLSTGNKSEMAVGYATLYGDMAGGFSPLKDVYKTQVFALSDYRNSVSQVIPARIISRPPSAELAEDQRDEDSLPPYSLLDQILMRYIEQDASFEDLVAAGFSSEIVAQVIKMVDRNEYKRRQAPPGIRISQRAFGRDRRYPITSGYTVTSAVE</sequence>
<dbReference type="HOGENOM" id="CLU_022313_2_0_6"/>
<keyword evidence="11" id="KW-0315">Glutamine amidotransferase</keyword>
<feature type="binding site" evidence="7">
    <location>
        <position position="397"/>
    </location>
    <ligand>
        <name>ATP</name>
        <dbReference type="ChEBI" id="CHEBI:30616"/>
    </ligand>
</feature>
<dbReference type="Proteomes" id="UP000009145">
    <property type="component" value="Chromosome"/>
</dbReference>
<dbReference type="eggNOG" id="COG0388">
    <property type="taxonomic scope" value="Bacteria"/>
</dbReference>
<evidence type="ECO:0000256" key="3">
    <source>
        <dbReference type="ARBA" id="ARBA00022598"/>
    </source>
</evidence>
<evidence type="ECO:0000256" key="8">
    <source>
        <dbReference type="PIRNR" id="PIRNR006630"/>
    </source>
</evidence>
<dbReference type="CDD" id="cd00553">
    <property type="entry name" value="NAD_synthase"/>
    <property type="match status" value="1"/>
</dbReference>
<dbReference type="PROSITE" id="PS50263">
    <property type="entry name" value="CN_HYDROLASE"/>
    <property type="match status" value="1"/>
</dbReference>
<dbReference type="GO" id="GO:0003952">
    <property type="term" value="F:NAD+ synthase (glutamine-hydrolyzing) activity"/>
    <property type="evidence" value="ECO:0007669"/>
    <property type="project" value="UniProtKB-UniRule"/>
</dbReference>
<dbReference type="OrthoDB" id="9760188at2"/>
<comment type="similarity">
    <text evidence="9">Belongs to the NAD synthetase family.</text>
</comment>
<dbReference type="RefSeq" id="WP_014703067.1">
    <property type="nucleotide sequence ID" value="NC_017856.1"/>
</dbReference>
<feature type="binding site" evidence="7">
    <location>
        <position position="373"/>
    </location>
    <ligand>
        <name>deamido-NAD(+)</name>
        <dbReference type="ChEBI" id="CHEBI:58437"/>
        <note>ligand shared between two neighboring subunits</note>
    </ligand>
</feature>
<dbReference type="GO" id="GO:0016740">
    <property type="term" value="F:transferase activity"/>
    <property type="evidence" value="ECO:0007669"/>
    <property type="project" value="UniProtKB-KW"/>
</dbReference>
<protein>
    <recommendedName>
        <fullName evidence="7 8">Glutamine-dependent NAD(+) synthetase</fullName>
        <ecNumber evidence="7 8">6.3.5.1</ecNumber>
    </recommendedName>
    <alternativeName>
        <fullName evidence="7 8">NAD(+) synthase [glutamine-hydrolyzing]</fullName>
    </alternativeName>
</protein>
<evidence type="ECO:0000256" key="5">
    <source>
        <dbReference type="ARBA" id="ARBA00022840"/>
    </source>
</evidence>
<name>I1YFC4_METFJ</name>
<feature type="active site" description="Nucleophile; for glutaminase activity" evidence="7">
    <location>
        <position position="149"/>
    </location>
</feature>
<evidence type="ECO:0000256" key="4">
    <source>
        <dbReference type="ARBA" id="ARBA00022741"/>
    </source>
</evidence>
<dbReference type="InterPro" id="IPR036526">
    <property type="entry name" value="C-N_Hydrolase_sf"/>
</dbReference>
<dbReference type="NCBIfam" id="TIGR00552">
    <property type="entry name" value="nadE"/>
    <property type="match status" value="1"/>
</dbReference>
<feature type="binding site" evidence="7">
    <location>
        <position position="512"/>
    </location>
    <ligand>
        <name>deamido-NAD(+)</name>
        <dbReference type="ChEBI" id="CHEBI:58437"/>
        <note>ligand shared between two neighboring subunits</note>
    </ligand>
</feature>
<dbReference type="PIRSF" id="PIRSF006630">
    <property type="entry name" value="NADS_GAT"/>
    <property type="match status" value="1"/>
</dbReference>
<dbReference type="EC" id="6.3.5.1" evidence="7 8"/>
<feature type="active site" description="For glutaminase activity" evidence="7">
    <location>
        <position position="113"/>
    </location>
</feature>
<keyword evidence="11" id="KW-0808">Transferase</keyword>
<evidence type="ECO:0000259" key="10">
    <source>
        <dbReference type="PROSITE" id="PS50263"/>
    </source>
</evidence>
<feature type="binding site" evidence="7">
    <location>
        <position position="175"/>
    </location>
    <ligand>
        <name>L-glutamine</name>
        <dbReference type="ChEBI" id="CHEBI:58359"/>
    </ligand>
</feature>
<dbReference type="NCBIfam" id="NF010588">
    <property type="entry name" value="PRK13981.1"/>
    <property type="match status" value="1"/>
</dbReference>
<dbReference type="InterPro" id="IPR014445">
    <property type="entry name" value="Gln-dep_NAD_synthase"/>
</dbReference>
<feature type="active site" description="Proton acceptor; for glutaminase activity" evidence="7">
    <location>
        <position position="45"/>
    </location>
</feature>
<dbReference type="Gene3D" id="3.60.110.10">
    <property type="entry name" value="Carbon-nitrogen hydrolase"/>
    <property type="match status" value="1"/>
</dbReference>
<dbReference type="CDD" id="cd07570">
    <property type="entry name" value="GAT_Gln-NAD-synth"/>
    <property type="match status" value="1"/>
</dbReference>
<feature type="binding site" evidence="7">
    <location>
        <position position="181"/>
    </location>
    <ligand>
        <name>L-glutamine</name>
        <dbReference type="ChEBI" id="CHEBI:58359"/>
    </ligand>
</feature>
<dbReference type="PANTHER" id="PTHR23090:SF9">
    <property type="entry name" value="GLUTAMINE-DEPENDENT NAD(+) SYNTHETASE"/>
    <property type="match status" value="1"/>
</dbReference>
<proteinExistence type="inferred from homology"/>
<dbReference type="AlphaFoldDB" id="I1YFC4"/>
<dbReference type="GO" id="GO:0004359">
    <property type="term" value="F:glutaminase activity"/>
    <property type="evidence" value="ECO:0007669"/>
    <property type="project" value="InterPro"/>
</dbReference>
<dbReference type="eggNOG" id="COG0171">
    <property type="taxonomic scope" value="Bacteria"/>
</dbReference>
<dbReference type="STRING" id="754477.Q7C_442"/>
<dbReference type="GO" id="GO:0008795">
    <property type="term" value="F:NAD+ synthase activity"/>
    <property type="evidence" value="ECO:0007669"/>
    <property type="project" value="UniProtKB-UniRule"/>
</dbReference>
<dbReference type="SUPFAM" id="SSF56317">
    <property type="entry name" value="Carbon-nitrogen hydrolase"/>
    <property type="match status" value="1"/>
</dbReference>
<evidence type="ECO:0000256" key="2">
    <source>
        <dbReference type="ARBA" id="ARBA00007145"/>
    </source>
</evidence>
<feature type="binding site" evidence="7">
    <location>
        <position position="119"/>
    </location>
    <ligand>
        <name>L-glutamine</name>
        <dbReference type="ChEBI" id="CHEBI:58359"/>
    </ligand>
</feature>
<dbReference type="SUPFAM" id="SSF52402">
    <property type="entry name" value="Adenine nucleotide alpha hydrolases-like"/>
    <property type="match status" value="1"/>
</dbReference>
<keyword evidence="5 7" id="KW-0067">ATP-binding</keyword>
<dbReference type="GO" id="GO:0005524">
    <property type="term" value="F:ATP binding"/>
    <property type="evidence" value="ECO:0007669"/>
    <property type="project" value="UniProtKB-UniRule"/>
</dbReference>
<dbReference type="Pfam" id="PF00795">
    <property type="entry name" value="CN_hydrolase"/>
    <property type="match status" value="1"/>
</dbReference>
<evidence type="ECO:0000256" key="7">
    <source>
        <dbReference type="HAMAP-Rule" id="MF_02090"/>
    </source>
</evidence>
<comment type="similarity">
    <text evidence="2 7 8">In the C-terminal section; belongs to the NAD synthetase family.</text>
</comment>
<dbReference type="InterPro" id="IPR022310">
    <property type="entry name" value="NAD/GMP_synthase"/>
</dbReference>
<dbReference type="PANTHER" id="PTHR23090">
    <property type="entry name" value="NH 3 /GLUTAMINE-DEPENDENT NAD + SYNTHETASE"/>
    <property type="match status" value="1"/>
</dbReference>
<keyword evidence="12" id="KW-1185">Reference proteome</keyword>
<dbReference type="GO" id="GO:0005737">
    <property type="term" value="C:cytoplasm"/>
    <property type="evidence" value="ECO:0007669"/>
    <property type="project" value="InterPro"/>
</dbReference>
<dbReference type="UniPathway" id="UPA00253">
    <property type="reaction ID" value="UER00334"/>
</dbReference>
<evidence type="ECO:0000256" key="1">
    <source>
        <dbReference type="ARBA" id="ARBA00005188"/>
    </source>
</evidence>
<feature type="binding site" evidence="7">
    <location>
        <begin position="290"/>
        <end position="297"/>
    </location>
    <ligand>
        <name>ATP</name>
        <dbReference type="ChEBI" id="CHEBI:30616"/>
    </ligand>
</feature>
<keyword evidence="4 7" id="KW-0547">Nucleotide-binding</keyword>
<dbReference type="Gene3D" id="3.40.50.620">
    <property type="entry name" value="HUPs"/>
    <property type="match status" value="1"/>
</dbReference>
<dbReference type="KEGG" id="mec:Q7C_442"/>
<dbReference type="EMBL" id="CP003380">
    <property type="protein sequence ID" value="AFJ01617.1"/>
    <property type="molecule type" value="Genomic_DNA"/>
</dbReference>
<dbReference type="HAMAP" id="MF_02090">
    <property type="entry name" value="NadE_glutamine_dep"/>
    <property type="match status" value="1"/>
</dbReference>
<comment type="pathway">
    <text evidence="1 7 8">Cofactor biosynthesis; NAD(+) biosynthesis; NAD(+) from deamido-NAD(+) (L-Gln route): step 1/1.</text>
</comment>
<organism evidence="11 12">
    <name type="scientific">Methylophaga frappieri (strain ATCC BAA-2434 / DSM 25690 / JAM7)</name>
    <dbReference type="NCBI Taxonomy" id="754477"/>
    <lineage>
        <taxon>Bacteria</taxon>
        <taxon>Pseudomonadati</taxon>
        <taxon>Pseudomonadota</taxon>
        <taxon>Gammaproteobacteria</taxon>
        <taxon>Thiotrichales</taxon>
        <taxon>Piscirickettsiaceae</taxon>
        <taxon>Methylophaga</taxon>
    </lineage>
</organism>
<feature type="domain" description="CN hydrolase" evidence="10">
    <location>
        <begin position="4"/>
        <end position="245"/>
    </location>
</feature>
<gene>
    <name evidence="7" type="primary">nadE</name>
    <name evidence="11" type="ordered locus">Q7C_442</name>
</gene>
<evidence type="ECO:0000256" key="9">
    <source>
        <dbReference type="RuleBase" id="RU003811"/>
    </source>
</evidence>
<comment type="function">
    <text evidence="7">Catalyzes the ATP-dependent amidation of deamido-NAD to form NAD. Uses L-glutamine as a nitrogen source.</text>
</comment>
<reference evidence="11 12" key="1">
    <citation type="journal article" date="2012" name="J. Bacteriol.">
        <title>Complete genome sequences of Methylophaga sp. strain JAM1 and Methylophaga sp. strain JAM7.</title>
        <authorList>
            <person name="Villeneuve C."/>
            <person name="Martineau C."/>
            <person name="Mauffrey F."/>
            <person name="Villemur R."/>
        </authorList>
    </citation>
    <scope>NUCLEOTIDE SEQUENCE [LARGE SCALE GENOMIC DNA]</scope>
    <source>
        <strain evidence="11 12">JAM7</strain>
    </source>
</reference>
<dbReference type="InterPro" id="IPR003694">
    <property type="entry name" value="NAD_synthase"/>
</dbReference>
<dbReference type="PATRIC" id="fig|754477.3.peg.437"/>
<feature type="binding site" evidence="7">
    <location>
        <position position="402"/>
    </location>
    <ligand>
        <name>deamido-NAD(+)</name>
        <dbReference type="ChEBI" id="CHEBI:58437"/>
        <note>ligand shared between two neighboring subunits</note>
    </ligand>
</feature>
<evidence type="ECO:0000313" key="11">
    <source>
        <dbReference type="EMBL" id="AFJ01617.1"/>
    </source>
</evidence>
<keyword evidence="3 7" id="KW-0436">Ligase</keyword>
<dbReference type="GO" id="GO:0009435">
    <property type="term" value="P:NAD+ biosynthetic process"/>
    <property type="evidence" value="ECO:0007669"/>
    <property type="project" value="UniProtKB-UniRule"/>
</dbReference>
<accession>I1YFC4</accession>
<comment type="catalytic activity">
    <reaction evidence="7 8">
        <text>deamido-NAD(+) + L-glutamine + ATP + H2O = L-glutamate + AMP + diphosphate + NAD(+) + H(+)</text>
        <dbReference type="Rhea" id="RHEA:24384"/>
        <dbReference type="ChEBI" id="CHEBI:15377"/>
        <dbReference type="ChEBI" id="CHEBI:15378"/>
        <dbReference type="ChEBI" id="CHEBI:29985"/>
        <dbReference type="ChEBI" id="CHEBI:30616"/>
        <dbReference type="ChEBI" id="CHEBI:33019"/>
        <dbReference type="ChEBI" id="CHEBI:57540"/>
        <dbReference type="ChEBI" id="CHEBI:58359"/>
        <dbReference type="ChEBI" id="CHEBI:58437"/>
        <dbReference type="ChEBI" id="CHEBI:456215"/>
        <dbReference type="EC" id="6.3.5.1"/>
    </reaction>
</comment>
<comment type="caution">
    <text evidence="7">Lacks conserved residue(s) required for the propagation of feature annotation.</text>
</comment>
<dbReference type="InterPro" id="IPR003010">
    <property type="entry name" value="C-N_Hydrolase"/>
</dbReference>
<dbReference type="FunFam" id="3.40.50.620:FF:000106">
    <property type="entry name" value="Glutamine-dependent NAD(+) synthetase"/>
    <property type="match status" value="1"/>
</dbReference>